<evidence type="ECO:0000256" key="1">
    <source>
        <dbReference type="ARBA" id="ARBA00022737"/>
    </source>
</evidence>
<organism evidence="5 6">
    <name type="scientific">Malus domestica</name>
    <name type="common">Apple</name>
    <name type="synonym">Pyrus malus</name>
    <dbReference type="NCBI Taxonomy" id="3750"/>
    <lineage>
        <taxon>Eukaryota</taxon>
        <taxon>Viridiplantae</taxon>
        <taxon>Streptophyta</taxon>
        <taxon>Embryophyta</taxon>
        <taxon>Tracheophyta</taxon>
        <taxon>Spermatophyta</taxon>
        <taxon>Magnoliopsida</taxon>
        <taxon>eudicotyledons</taxon>
        <taxon>Gunneridae</taxon>
        <taxon>Pentapetalae</taxon>
        <taxon>rosids</taxon>
        <taxon>fabids</taxon>
        <taxon>Rosales</taxon>
        <taxon>Rosaceae</taxon>
        <taxon>Amygdaloideae</taxon>
        <taxon>Maleae</taxon>
        <taxon>Malus</taxon>
    </lineage>
</organism>
<dbReference type="Gene3D" id="1.25.40.20">
    <property type="entry name" value="Ankyrin repeat-containing domain"/>
    <property type="match status" value="2"/>
</dbReference>
<feature type="repeat" description="ANK" evidence="3">
    <location>
        <begin position="188"/>
        <end position="220"/>
    </location>
</feature>
<evidence type="ECO:0000256" key="2">
    <source>
        <dbReference type="ARBA" id="ARBA00023043"/>
    </source>
</evidence>
<dbReference type="PANTHER" id="PTHR24123:SF95">
    <property type="entry name" value="ANKYRIN-2-LIKE"/>
    <property type="match status" value="1"/>
</dbReference>
<keyword evidence="2 3" id="KW-0040">ANK repeat</keyword>
<protein>
    <submittedName>
        <fullName evidence="5">Uncharacterized protein</fullName>
    </submittedName>
</protein>
<dbReference type="STRING" id="3750.A0A498HS26"/>
<dbReference type="EMBL" id="RDQH01000342">
    <property type="protein sequence ID" value="RXH72267.1"/>
    <property type="molecule type" value="Genomic_DNA"/>
</dbReference>
<feature type="chain" id="PRO_5019757424" evidence="4">
    <location>
        <begin position="34"/>
        <end position="288"/>
    </location>
</feature>
<sequence length="288" mass="31314">MRENGCEIASRFLLKLLLIVQIILEVLINGGASQQACEEALLEASYLGRARSSEMLMGSDMICPQAVVHGQGFAGCNINSQTESGETALMICARYKHQECIKILASDGADFGMVNATGHSASFIVDSARWALNFRQAVVDVIRSGETVQSSDTSIFSPRMLVTLANDVDALKKLIKGAYVNLNEQDEKGHSVAMIAVDGGYLETFKLLTDAGAEMNLLNKHGQTAMELFDTNQYGEEFERLLFKNAATQKGLDSHVEFYAQHGKVDLVYTLINNGSDVNALDADGYSP</sequence>
<dbReference type="InterPro" id="IPR002110">
    <property type="entry name" value="Ankyrin_rpt"/>
</dbReference>
<keyword evidence="4" id="KW-0732">Signal</keyword>
<reference evidence="5 6" key="1">
    <citation type="submission" date="2018-10" db="EMBL/GenBank/DDBJ databases">
        <title>A high-quality apple genome assembly.</title>
        <authorList>
            <person name="Hu J."/>
        </authorList>
    </citation>
    <scope>NUCLEOTIDE SEQUENCE [LARGE SCALE GENOMIC DNA]</scope>
    <source>
        <strain evidence="6">cv. HFTH1</strain>
        <tissue evidence="5">Young leaf</tissue>
    </source>
</reference>
<evidence type="ECO:0000256" key="3">
    <source>
        <dbReference type="PROSITE-ProRule" id="PRU00023"/>
    </source>
</evidence>
<dbReference type="SUPFAM" id="SSF48403">
    <property type="entry name" value="Ankyrin repeat"/>
    <property type="match status" value="1"/>
</dbReference>
<accession>A0A498HS26</accession>
<gene>
    <name evidence="5" type="ORF">DVH24_033805</name>
</gene>
<dbReference type="PANTHER" id="PTHR24123">
    <property type="entry name" value="ANKYRIN REPEAT-CONTAINING"/>
    <property type="match status" value="1"/>
</dbReference>
<proteinExistence type="predicted"/>
<dbReference type="AlphaFoldDB" id="A0A498HS26"/>
<evidence type="ECO:0000256" key="4">
    <source>
        <dbReference type="SAM" id="SignalP"/>
    </source>
</evidence>
<dbReference type="InterPro" id="IPR036770">
    <property type="entry name" value="Ankyrin_rpt-contain_sf"/>
</dbReference>
<dbReference type="Pfam" id="PF12796">
    <property type="entry name" value="Ank_2"/>
    <property type="match status" value="1"/>
</dbReference>
<dbReference type="PROSITE" id="PS50088">
    <property type="entry name" value="ANK_REPEAT"/>
    <property type="match status" value="2"/>
</dbReference>
<dbReference type="Proteomes" id="UP000290289">
    <property type="component" value="Chromosome 16"/>
</dbReference>
<evidence type="ECO:0000313" key="5">
    <source>
        <dbReference type="EMBL" id="RXH72267.1"/>
    </source>
</evidence>
<feature type="repeat" description="ANK" evidence="3">
    <location>
        <begin position="84"/>
        <end position="116"/>
    </location>
</feature>
<name>A0A498HS26_MALDO</name>
<dbReference type="SMART" id="SM00248">
    <property type="entry name" value="ANK"/>
    <property type="match status" value="4"/>
</dbReference>
<keyword evidence="6" id="KW-1185">Reference proteome</keyword>
<evidence type="ECO:0000313" key="6">
    <source>
        <dbReference type="Proteomes" id="UP000290289"/>
    </source>
</evidence>
<feature type="signal peptide" evidence="4">
    <location>
        <begin position="1"/>
        <end position="33"/>
    </location>
</feature>
<dbReference type="InterPro" id="IPR051165">
    <property type="entry name" value="Multifunctional_ANK_Repeat"/>
</dbReference>
<keyword evidence="1" id="KW-0677">Repeat</keyword>
<comment type="caution">
    <text evidence="5">The sequence shown here is derived from an EMBL/GenBank/DDBJ whole genome shotgun (WGS) entry which is preliminary data.</text>
</comment>